<reference evidence="2 3" key="1">
    <citation type="submission" date="2018-12" db="EMBL/GenBank/DDBJ databases">
        <title>Streptomyces griseoviridis F1-27 complete genome.</title>
        <authorList>
            <person name="Mariita R.M."/>
            <person name="Sello J.K."/>
        </authorList>
    </citation>
    <scope>NUCLEOTIDE SEQUENCE [LARGE SCALE GENOMIC DNA]</scope>
    <source>
        <strain evidence="2 3">F1-27</strain>
    </source>
</reference>
<evidence type="ECO:0000313" key="2">
    <source>
        <dbReference type="EMBL" id="AZS83927.1"/>
    </source>
</evidence>
<organism evidence="2 3">
    <name type="scientific">Streptomyces griseoviridis</name>
    <dbReference type="NCBI Taxonomy" id="45398"/>
    <lineage>
        <taxon>Bacteria</taxon>
        <taxon>Bacillati</taxon>
        <taxon>Actinomycetota</taxon>
        <taxon>Actinomycetes</taxon>
        <taxon>Kitasatosporales</taxon>
        <taxon>Streptomycetaceae</taxon>
        <taxon>Streptomyces</taxon>
    </lineage>
</organism>
<name>A0A3S9Z8C6_STRGD</name>
<sequence length="76" mass="8163">MEDIHRLIETLGEEPPPFIVDHSPSGVIATARAAGHPRPAPVFCEAEPPDPEPDPMASWLTARPESAAREQGARGE</sequence>
<proteinExistence type="predicted"/>
<evidence type="ECO:0000313" key="3">
    <source>
        <dbReference type="Proteomes" id="UP000271291"/>
    </source>
</evidence>
<accession>A0A3S9Z8C6</accession>
<dbReference type="EMBL" id="CP034687">
    <property type="protein sequence ID" value="AZS83927.1"/>
    <property type="molecule type" value="Genomic_DNA"/>
</dbReference>
<dbReference type="OrthoDB" id="63519at2"/>
<dbReference type="KEGG" id="sgd:ELQ87_06175"/>
<evidence type="ECO:0000256" key="1">
    <source>
        <dbReference type="SAM" id="MobiDB-lite"/>
    </source>
</evidence>
<protein>
    <submittedName>
        <fullName evidence="2">Uncharacterized protein</fullName>
    </submittedName>
</protein>
<feature type="region of interest" description="Disordered" evidence="1">
    <location>
        <begin position="47"/>
        <end position="76"/>
    </location>
</feature>
<gene>
    <name evidence="2" type="ORF">ELQ87_06175</name>
</gene>
<dbReference type="AlphaFoldDB" id="A0A3S9Z8C6"/>
<dbReference type="RefSeq" id="WP_127176835.1">
    <property type="nucleotide sequence ID" value="NZ_CP029078.1"/>
</dbReference>
<feature type="compositionally biased region" description="Basic and acidic residues" evidence="1">
    <location>
        <begin position="66"/>
        <end position="76"/>
    </location>
</feature>
<dbReference type="Proteomes" id="UP000271291">
    <property type="component" value="Chromosome"/>
</dbReference>